<dbReference type="SUPFAM" id="SSF53448">
    <property type="entry name" value="Nucleotide-diphospho-sugar transferases"/>
    <property type="match status" value="1"/>
</dbReference>
<dbReference type="OrthoDB" id="6653642at2"/>
<protein>
    <submittedName>
        <fullName evidence="5">GT2 family glycosyltransferase</fullName>
    </submittedName>
</protein>
<organism evidence="5 6">
    <name type="scientific">Litoreibacter meonggei</name>
    <dbReference type="NCBI Taxonomy" id="1049199"/>
    <lineage>
        <taxon>Bacteria</taxon>
        <taxon>Pseudomonadati</taxon>
        <taxon>Pseudomonadota</taxon>
        <taxon>Alphaproteobacteria</taxon>
        <taxon>Rhodobacterales</taxon>
        <taxon>Roseobacteraceae</taxon>
        <taxon>Litoreibacter</taxon>
    </lineage>
</organism>
<evidence type="ECO:0000313" key="6">
    <source>
        <dbReference type="Proteomes" id="UP000269157"/>
    </source>
</evidence>
<comment type="caution">
    <text evidence="5">The sequence shown here is derived from an EMBL/GenBank/DDBJ whole genome shotgun (WGS) entry which is preliminary data.</text>
</comment>
<keyword evidence="2" id="KW-0328">Glycosyltransferase</keyword>
<evidence type="ECO:0000256" key="1">
    <source>
        <dbReference type="ARBA" id="ARBA00006739"/>
    </source>
</evidence>
<dbReference type="PANTHER" id="PTHR43179">
    <property type="entry name" value="RHAMNOSYLTRANSFERASE WBBL"/>
    <property type="match status" value="1"/>
</dbReference>
<gene>
    <name evidence="5" type="ORF">BCF46_3233</name>
</gene>
<name>A0A497VD76_9RHOB</name>
<dbReference type="RefSeq" id="WP_121026502.1">
    <property type="nucleotide sequence ID" value="NZ_RCCE01000005.1"/>
</dbReference>
<dbReference type="InterPro" id="IPR001173">
    <property type="entry name" value="Glyco_trans_2-like"/>
</dbReference>
<sequence>MNPKASVIIPHYDDKDRLSLCLASLERCCDRAKVEIIVVDNGQPRLDTAFINSHGDIRFHYQPEAGAAQARNAGILLSRGHILIFTDSDCEVAPDFLTKALCVGATRDIAGGRVLLSTTGTGPTNAIQAFEQVFSFNQRRYIEDQDFSVTANLVTNAEVFQTVGPFRAGVSEDYDWCQRATAIGYKLVYQPDLIVSHPCRTSWDQLRSKWVRVTAETYGTHLTNNGAKTRWIARALMMPLSIVAHTPRVIWSPALTTPKERAGALTTLARLRLWRMAEMIRLAARRGAAETR</sequence>
<evidence type="ECO:0000313" key="5">
    <source>
        <dbReference type="EMBL" id="RLJ41440.1"/>
    </source>
</evidence>
<evidence type="ECO:0000259" key="4">
    <source>
        <dbReference type="Pfam" id="PF00535"/>
    </source>
</evidence>
<evidence type="ECO:0000256" key="2">
    <source>
        <dbReference type="ARBA" id="ARBA00022676"/>
    </source>
</evidence>
<keyword evidence="3 5" id="KW-0808">Transferase</keyword>
<accession>A0A497VD76</accession>
<dbReference type="InterPro" id="IPR029044">
    <property type="entry name" value="Nucleotide-diphossugar_trans"/>
</dbReference>
<proteinExistence type="inferred from homology"/>
<comment type="similarity">
    <text evidence="1">Belongs to the glycosyltransferase 2 family.</text>
</comment>
<dbReference type="EMBL" id="RCCE01000005">
    <property type="protein sequence ID" value="RLJ41440.1"/>
    <property type="molecule type" value="Genomic_DNA"/>
</dbReference>
<feature type="domain" description="Glycosyltransferase 2-like" evidence="4">
    <location>
        <begin position="6"/>
        <end position="101"/>
    </location>
</feature>
<dbReference type="Proteomes" id="UP000269157">
    <property type="component" value="Unassembled WGS sequence"/>
</dbReference>
<dbReference type="AlphaFoldDB" id="A0A497VD76"/>
<evidence type="ECO:0000256" key="3">
    <source>
        <dbReference type="ARBA" id="ARBA00022679"/>
    </source>
</evidence>
<keyword evidence="6" id="KW-1185">Reference proteome</keyword>
<dbReference type="Pfam" id="PF00535">
    <property type="entry name" value="Glycos_transf_2"/>
    <property type="match status" value="1"/>
</dbReference>
<dbReference type="GO" id="GO:0016757">
    <property type="term" value="F:glycosyltransferase activity"/>
    <property type="evidence" value="ECO:0007669"/>
    <property type="project" value="UniProtKB-KW"/>
</dbReference>
<dbReference type="Gene3D" id="3.90.550.10">
    <property type="entry name" value="Spore Coat Polysaccharide Biosynthesis Protein SpsA, Chain A"/>
    <property type="match status" value="1"/>
</dbReference>
<dbReference type="PANTHER" id="PTHR43179:SF12">
    <property type="entry name" value="GALACTOFURANOSYLTRANSFERASE GLFT2"/>
    <property type="match status" value="1"/>
</dbReference>
<reference evidence="5 6" key="1">
    <citation type="submission" date="2018-10" db="EMBL/GenBank/DDBJ databases">
        <title>Genomic Encyclopedia of Archaeal and Bacterial Type Strains, Phase II (KMG-II): from individual species to whole genera.</title>
        <authorList>
            <person name="Goeker M."/>
        </authorList>
    </citation>
    <scope>NUCLEOTIDE SEQUENCE [LARGE SCALE GENOMIC DNA]</scope>
    <source>
        <strain evidence="5 6">DSM 29466</strain>
    </source>
</reference>